<name>A0A316F436_9ACTN</name>
<evidence type="ECO:0000313" key="2">
    <source>
        <dbReference type="EMBL" id="PWK39873.1"/>
    </source>
</evidence>
<protein>
    <submittedName>
        <fullName evidence="2">Acetyltransferase (GNAT) family protein</fullName>
    </submittedName>
</protein>
<dbReference type="InterPro" id="IPR036291">
    <property type="entry name" value="NAD(P)-bd_dom_sf"/>
</dbReference>
<gene>
    <name evidence="2" type="ORF">BC793_121140</name>
</gene>
<dbReference type="GO" id="GO:0016747">
    <property type="term" value="F:acyltransferase activity, transferring groups other than amino-acyl groups"/>
    <property type="evidence" value="ECO:0007669"/>
    <property type="project" value="InterPro"/>
</dbReference>
<dbReference type="AlphaFoldDB" id="A0A316F436"/>
<organism evidence="2 3">
    <name type="scientific">Actinoplanes xinjiangensis</name>
    <dbReference type="NCBI Taxonomy" id="512350"/>
    <lineage>
        <taxon>Bacteria</taxon>
        <taxon>Bacillati</taxon>
        <taxon>Actinomycetota</taxon>
        <taxon>Actinomycetes</taxon>
        <taxon>Micromonosporales</taxon>
        <taxon>Micromonosporaceae</taxon>
        <taxon>Actinoplanes</taxon>
    </lineage>
</organism>
<sequence>MTFQDPPAVPATVDALTVDGGIVSIRPITSRDRRAITRLYADASPENLRLRFLALPGSATLAAESDRLCRPESDGFLALLAYEDDRLVGVASCERLGDLPRAEFAVFIADRDHGRGIGTLLLEHLTARAHRLGITELVVGADHSPGRQALHALLTCGFTGRLYPISRAGAPLDGQGTSRSLRDLPEPVDLLVIAIPSDQVADVLADGAAAGAWAWAAILLSSGLGEAGAAGRQRLAAVPRLARSHGIRLVGPNSLGVVNTDPRVRLDACAVPVLSRRPVGWALRHSPRRRPSPFWRLPEQMRHAPNRVAYRHHRLGVLLFSSAP</sequence>
<dbReference type="Gene3D" id="3.40.630.30">
    <property type="match status" value="1"/>
</dbReference>
<accession>A0A316F436</accession>
<dbReference type="Proteomes" id="UP000245697">
    <property type="component" value="Unassembled WGS sequence"/>
</dbReference>
<dbReference type="CDD" id="cd04301">
    <property type="entry name" value="NAT_SF"/>
    <property type="match status" value="1"/>
</dbReference>
<proteinExistence type="predicted"/>
<dbReference type="InterPro" id="IPR000182">
    <property type="entry name" value="GNAT_dom"/>
</dbReference>
<dbReference type="EMBL" id="QGGR01000021">
    <property type="protein sequence ID" value="PWK39873.1"/>
    <property type="molecule type" value="Genomic_DNA"/>
</dbReference>
<dbReference type="InterPro" id="IPR016181">
    <property type="entry name" value="Acyl_CoA_acyltransferase"/>
</dbReference>
<feature type="domain" description="N-acetyltransferase" evidence="1">
    <location>
        <begin position="23"/>
        <end position="173"/>
    </location>
</feature>
<evidence type="ECO:0000259" key="1">
    <source>
        <dbReference type="PROSITE" id="PS51186"/>
    </source>
</evidence>
<dbReference type="Pfam" id="PF13380">
    <property type="entry name" value="CoA_binding_2"/>
    <property type="match status" value="1"/>
</dbReference>
<reference evidence="2 3" key="1">
    <citation type="submission" date="2018-05" db="EMBL/GenBank/DDBJ databases">
        <title>Genomic Encyclopedia of Archaeal and Bacterial Type Strains, Phase II (KMG-II): from individual species to whole genera.</title>
        <authorList>
            <person name="Goeker M."/>
        </authorList>
    </citation>
    <scope>NUCLEOTIDE SEQUENCE [LARGE SCALE GENOMIC DNA]</scope>
    <source>
        <strain evidence="2 3">DSM 45184</strain>
    </source>
</reference>
<dbReference type="PROSITE" id="PS51186">
    <property type="entry name" value="GNAT"/>
    <property type="match status" value="1"/>
</dbReference>
<dbReference type="Gene3D" id="3.40.50.720">
    <property type="entry name" value="NAD(P)-binding Rossmann-like Domain"/>
    <property type="match status" value="1"/>
</dbReference>
<keyword evidence="2" id="KW-0808">Transferase</keyword>
<keyword evidence="3" id="KW-1185">Reference proteome</keyword>
<dbReference type="PANTHER" id="PTHR42793:SF1">
    <property type="entry name" value="PEPTIDYL-LYSINE N-ACETYLTRANSFERASE PATZ"/>
    <property type="match status" value="1"/>
</dbReference>
<evidence type="ECO:0000313" key="3">
    <source>
        <dbReference type="Proteomes" id="UP000245697"/>
    </source>
</evidence>
<dbReference type="InterPro" id="IPR003781">
    <property type="entry name" value="CoA-bd"/>
</dbReference>
<dbReference type="RefSeq" id="WP_158319465.1">
    <property type="nucleotide sequence ID" value="NZ_BONA01000076.1"/>
</dbReference>
<dbReference type="SMART" id="SM00881">
    <property type="entry name" value="CoA_binding"/>
    <property type="match status" value="1"/>
</dbReference>
<dbReference type="SUPFAM" id="SSF55729">
    <property type="entry name" value="Acyl-CoA N-acyltransferases (Nat)"/>
    <property type="match status" value="1"/>
</dbReference>
<dbReference type="OrthoDB" id="190266at2"/>
<comment type="caution">
    <text evidence="2">The sequence shown here is derived from an EMBL/GenBank/DDBJ whole genome shotgun (WGS) entry which is preliminary data.</text>
</comment>
<dbReference type="SUPFAM" id="SSF51735">
    <property type="entry name" value="NAD(P)-binding Rossmann-fold domains"/>
    <property type="match status" value="1"/>
</dbReference>
<dbReference type="PANTHER" id="PTHR42793">
    <property type="entry name" value="COA BINDING DOMAIN CONTAINING PROTEIN"/>
    <property type="match status" value="1"/>
</dbReference>